<dbReference type="CDD" id="cd02857">
    <property type="entry name" value="E_set_CDase_PDE_N"/>
    <property type="match status" value="1"/>
</dbReference>
<evidence type="ECO:0000256" key="2">
    <source>
        <dbReference type="ARBA" id="ARBA00022801"/>
    </source>
</evidence>
<dbReference type="AlphaFoldDB" id="A0A9D2D8M9"/>
<dbReference type="GO" id="GO:0043169">
    <property type="term" value="F:cation binding"/>
    <property type="evidence" value="ECO:0007669"/>
    <property type="project" value="InterPro"/>
</dbReference>
<dbReference type="InterPro" id="IPR006047">
    <property type="entry name" value="GH13_cat_dom"/>
</dbReference>
<dbReference type="SUPFAM" id="SSF51445">
    <property type="entry name" value="(Trans)glycosidases"/>
    <property type="match status" value="1"/>
</dbReference>
<evidence type="ECO:0000256" key="1">
    <source>
        <dbReference type="ARBA" id="ARBA00008061"/>
    </source>
</evidence>
<dbReference type="PANTHER" id="PTHR10357:SF210">
    <property type="entry name" value="MALTODEXTRIN GLUCOSIDASE"/>
    <property type="match status" value="1"/>
</dbReference>
<reference evidence="6" key="1">
    <citation type="journal article" date="2021" name="PeerJ">
        <title>Extensive microbial diversity within the chicken gut microbiome revealed by metagenomics and culture.</title>
        <authorList>
            <person name="Gilroy R."/>
            <person name="Ravi A."/>
            <person name="Getino M."/>
            <person name="Pursley I."/>
            <person name="Horton D.L."/>
            <person name="Alikhan N.F."/>
            <person name="Baker D."/>
            <person name="Gharbi K."/>
            <person name="Hall N."/>
            <person name="Watson M."/>
            <person name="Adriaenssens E.M."/>
            <person name="Foster-Nyarko E."/>
            <person name="Jarju S."/>
            <person name="Secka A."/>
            <person name="Antonio M."/>
            <person name="Oren A."/>
            <person name="Chaudhuri R.R."/>
            <person name="La Ragione R."/>
            <person name="Hildebrand F."/>
            <person name="Pallen M.J."/>
        </authorList>
    </citation>
    <scope>NUCLEOTIDE SEQUENCE</scope>
    <source>
        <strain evidence="6">ChiGjej1B1-13045</strain>
    </source>
</reference>
<dbReference type="GO" id="GO:0004556">
    <property type="term" value="F:alpha-amylase activity"/>
    <property type="evidence" value="ECO:0007669"/>
    <property type="project" value="InterPro"/>
</dbReference>
<organism evidence="6 7">
    <name type="scientific">Candidatus Mediterraneibacter stercorigallinarum</name>
    <dbReference type="NCBI Taxonomy" id="2838686"/>
    <lineage>
        <taxon>Bacteria</taxon>
        <taxon>Bacillati</taxon>
        <taxon>Bacillota</taxon>
        <taxon>Clostridia</taxon>
        <taxon>Lachnospirales</taxon>
        <taxon>Lachnospiraceae</taxon>
        <taxon>Mediterraneibacter</taxon>
    </lineage>
</organism>
<dbReference type="GO" id="GO:0005975">
    <property type="term" value="P:carbohydrate metabolic process"/>
    <property type="evidence" value="ECO:0007669"/>
    <property type="project" value="InterPro"/>
</dbReference>
<dbReference type="Gene3D" id="2.60.40.10">
    <property type="entry name" value="Immunoglobulins"/>
    <property type="match status" value="1"/>
</dbReference>
<dbReference type="InterPro" id="IPR045857">
    <property type="entry name" value="O16G_dom_2"/>
</dbReference>
<dbReference type="Pfam" id="PF00128">
    <property type="entry name" value="Alpha-amylase"/>
    <property type="match status" value="1"/>
</dbReference>
<keyword evidence="3" id="KW-0326">Glycosidase</keyword>
<comment type="similarity">
    <text evidence="1 4">Belongs to the glycosyl hydrolase 13 family.</text>
</comment>
<dbReference type="InterPro" id="IPR017853">
    <property type="entry name" value="GH"/>
</dbReference>
<evidence type="ECO:0000256" key="3">
    <source>
        <dbReference type="ARBA" id="ARBA00023295"/>
    </source>
</evidence>
<comment type="caution">
    <text evidence="6">The sequence shown here is derived from an EMBL/GenBank/DDBJ whole genome shotgun (WGS) entry which is preliminary data.</text>
</comment>
<protein>
    <submittedName>
        <fullName evidence="6">Glycoside hydrolase family 13 protein</fullName>
    </submittedName>
</protein>
<evidence type="ECO:0000313" key="7">
    <source>
        <dbReference type="Proteomes" id="UP000824017"/>
    </source>
</evidence>
<dbReference type="Proteomes" id="UP000824017">
    <property type="component" value="Unassembled WGS sequence"/>
</dbReference>
<dbReference type="InterPro" id="IPR006046">
    <property type="entry name" value="Alpha_amylase"/>
</dbReference>
<evidence type="ECO:0000256" key="4">
    <source>
        <dbReference type="RuleBase" id="RU003615"/>
    </source>
</evidence>
<dbReference type="SUPFAM" id="SSF81296">
    <property type="entry name" value="E set domains"/>
    <property type="match status" value="1"/>
</dbReference>
<evidence type="ECO:0000259" key="5">
    <source>
        <dbReference type="SMART" id="SM00642"/>
    </source>
</evidence>
<feature type="domain" description="Glycosyl hydrolase family 13 catalytic" evidence="5">
    <location>
        <begin position="145"/>
        <end position="508"/>
    </location>
</feature>
<dbReference type="PANTHER" id="PTHR10357">
    <property type="entry name" value="ALPHA-AMYLASE FAMILY MEMBER"/>
    <property type="match status" value="1"/>
</dbReference>
<gene>
    <name evidence="6" type="ORF">H9817_00510</name>
</gene>
<dbReference type="Gene3D" id="3.20.20.80">
    <property type="entry name" value="Glycosidases"/>
    <property type="match status" value="1"/>
</dbReference>
<dbReference type="Gene3D" id="3.90.400.10">
    <property type="entry name" value="Oligo-1,6-glucosidase, Domain 2"/>
    <property type="match status" value="1"/>
</dbReference>
<sequence>MEFTGVYHKTSEQMSYALDEERLVVNLKTGYDVRRVYIIHGDPFDAGILGGSERWNGTRDEIVFKKRLPHQIWWTTTLVPPYKRCKYYFELHTDSEVWYYFEDGFLTKEQVDMPGRLLQYFIVPWMNPADVNRTPSWVNDTVWYQIFPDRFCNGGSGKKGNGVMPWQTGPVTNEERYGGDLEGIRRKLSYLAELGITGIYLTPIMEAETNHKYDTTDYTKIDPSFGDDDAMKRLVSEAHEKGIRVMVDAVFNHCGRKFAPWKDVQEKGRDSEYADWFMVQDWSDIRRHENTRDGRFYSFAFADWMPKLNTNNEEVIRYFSGVCESWIRKYDIDGIRFDVGNEVSHRFLKKIREHLKGLKPDIYLLGEIWHDASQWLAGDEYDSVMNYPLMSGIHDYFLDSAMDKNEFEYMVNRCYTMYMQQNNNVLFNLLDSHDTERLMNRFHDLDLFYQQLAILFTLPGSTCIYYGTEIAMEGGFDPDCRRCMPWDEIEEGKYRERIGQMKSLIHMRKSEEACRSLHFHFPNAYENRRCIEYIKLDSKGGKMEVLVNCSDEDVQTGAGGEILFERNFEEGVLKPKGTLIRKI</sequence>
<keyword evidence="2 6" id="KW-0378">Hydrolase</keyword>
<dbReference type="PRINTS" id="PR00110">
    <property type="entry name" value="ALPHAAMYLASE"/>
</dbReference>
<name>A0A9D2D8M9_9FIRM</name>
<dbReference type="SMART" id="SM00642">
    <property type="entry name" value="Aamy"/>
    <property type="match status" value="1"/>
</dbReference>
<dbReference type="EMBL" id="DXCD01000014">
    <property type="protein sequence ID" value="HIZ12398.1"/>
    <property type="molecule type" value="Genomic_DNA"/>
</dbReference>
<reference evidence="6" key="2">
    <citation type="submission" date="2021-04" db="EMBL/GenBank/DDBJ databases">
        <authorList>
            <person name="Gilroy R."/>
        </authorList>
    </citation>
    <scope>NUCLEOTIDE SEQUENCE</scope>
    <source>
        <strain evidence="6">ChiGjej1B1-13045</strain>
    </source>
</reference>
<dbReference type="InterPro" id="IPR004185">
    <property type="entry name" value="Glyco_hydro_13_lg-like_dom"/>
</dbReference>
<proteinExistence type="inferred from homology"/>
<evidence type="ECO:0000313" key="6">
    <source>
        <dbReference type="EMBL" id="HIZ12398.1"/>
    </source>
</evidence>
<dbReference type="InterPro" id="IPR013783">
    <property type="entry name" value="Ig-like_fold"/>
</dbReference>
<dbReference type="InterPro" id="IPR014756">
    <property type="entry name" value="Ig_E-set"/>
</dbReference>
<accession>A0A9D2D8M9</accession>
<dbReference type="Pfam" id="PF02903">
    <property type="entry name" value="Alpha-amylase_N"/>
    <property type="match status" value="1"/>
</dbReference>
<dbReference type="CDD" id="cd11338">
    <property type="entry name" value="AmyAc_CMD"/>
    <property type="match status" value="1"/>
</dbReference>